<dbReference type="PRINTS" id="PR00704">
    <property type="entry name" value="CALPAIN"/>
</dbReference>
<evidence type="ECO:0000256" key="1">
    <source>
        <dbReference type="ARBA" id="ARBA00007623"/>
    </source>
</evidence>
<dbReference type="PANTHER" id="PTHR46143">
    <property type="entry name" value="CALPAIN-7"/>
    <property type="match status" value="1"/>
</dbReference>
<dbReference type="InterPro" id="IPR038765">
    <property type="entry name" value="Papain-like_cys_pep_sf"/>
</dbReference>
<dbReference type="Proteomes" id="UP000728185">
    <property type="component" value="Unassembled WGS sequence"/>
</dbReference>
<dbReference type="Gene3D" id="1.20.58.80">
    <property type="entry name" value="Phosphotransferase system, lactose/cellobiose-type IIA subunit"/>
    <property type="match status" value="1"/>
</dbReference>
<dbReference type="InterPro" id="IPR036181">
    <property type="entry name" value="MIT_dom_sf"/>
</dbReference>
<gene>
    <name evidence="9" type="ORF">FBUS_10543</name>
</gene>
<protein>
    <submittedName>
        <fullName evidence="9">Calpain 7</fullName>
    </submittedName>
</protein>
<dbReference type="InterPro" id="IPR022684">
    <property type="entry name" value="Calpain_cysteine_protease"/>
</dbReference>
<dbReference type="Pfam" id="PF00648">
    <property type="entry name" value="Peptidase_C2"/>
    <property type="match status" value="1"/>
</dbReference>
<keyword evidence="3" id="KW-0378">Hydrolase</keyword>
<organism evidence="9 10">
    <name type="scientific">Fasciolopsis buskii</name>
    <dbReference type="NCBI Taxonomy" id="27845"/>
    <lineage>
        <taxon>Eukaryota</taxon>
        <taxon>Metazoa</taxon>
        <taxon>Spiralia</taxon>
        <taxon>Lophotrochozoa</taxon>
        <taxon>Platyhelminthes</taxon>
        <taxon>Trematoda</taxon>
        <taxon>Digenea</taxon>
        <taxon>Plagiorchiida</taxon>
        <taxon>Echinostomata</taxon>
        <taxon>Echinostomatoidea</taxon>
        <taxon>Fasciolidae</taxon>
        <taxon>Fasciolopsis</taxon>
    </lineage>
</organism>
<dbReference type="Gene3D" id="3.90.70.10">
    <property type="entry name" value="Cysteine proteinases"/>
    <property type="match status" value="1"/>
</dbReference>
<evidence type="ECO:0000313" key="10">
    <source>
        <dbReference type="Proteomes" id="UP000728185"/>
    </source>
</evidence>
<dbReference type="SMART" id="SM00230">
    <property type="entry name" value="CysPc"/>
    <property type="match status" value="1"/>
</dbReference>
<dbReference type="GO" id="GO:0004198">
    <property type="term" value="F:calcium-dependent cysteine-type endopeptidase activity"/>
    <property type="evidence" value="ECO:0007669"/>
    <property type="project" value="InterPro"/>
</dbReference>
<keyword evidence="4" id="KW-0788">Thiol protease</keyword>
<accession>A0A8E0RJ24</accession>
<feature type="active site" evidence="5">
    <location>
        <position position="254"/>
    </location>
</feature>
<dbReference type="GO" id="GO:0006508">
    <property type="term" value="P:proteolysis"/>
    <property type="evidence" value="ECO:0007669"/>
    <property type="project" value="UniProtKB-KW"/>
</dbReference>
<feature type="compositionally biased region" description="Basic and acidic residues" evidence="7">
    <location>
        <begin position="143"/>
        <end position="156"/>
    </location>
</feature>
<comment type="caution">
    <text evidence="6">Lacks conserved residue(s) required for the propagation of feature annotation.</text>
</comment>
<evidence type="ECO:0000256" key="4">
    <source>
        <dbReference type="ARBA" id="ARBA00022807"/>
    </source>
</evidence>
<dbReference type="InterPro" id="IPR051297">
    <property type="entry name" value="PalB/RIM13"/>
</dbReference>
<name>A0A8E0RJ24_9TREM</name>
<reference evidence="9" key="1">
    <citation type="submission" date="2019-05" db="EMBL/GenBank/DDBJ databases">
        <title>Annotation for the trematode Fasciolopsis buski.</title>
        <authorList>
            <person name="Choi Y.-J."/>
        </authorList>
    </citation>
    <scope>NUCLEOTIDE SEQUENCE</scope>
    <source>
        <strain evidence="9">HT</strain>
        <tissue evidence="9">Whole worm</tissue>
    </source>
</reference>
<keyword evidence="2" id="KW-0645">Protease</keyword>
<dbReference type="PANTHER" id="PTHR46143:SF1">
    <property type="entry name" value="CALPAIN-7"/>
    <property type="match status" value="1"/>
</dbReference>
<evidence type="ECO:0000313" key="9">
    <source>
        <dbReference type="EMBL" id="KAA0183795.1"/>
    </source>
</evidence>
<keyword evidence="10" id="KW-1185">Reference proteome</keyword>
<evidence type="ECO:0000256" key="5">
    <source>
        <dbReference type="PIRSR" id="PIRSR622684-1"/>
    </source>
</evidence>
<evidence type="ECO:0000259" key="8">
    <source>
        <dbReference type="PROSITE" id="PS50203"/>
    </source>
</evidence>
<feature type="domain" description="Calpain catalytic" evidence="8">
    <location>
        <begin position="225"/>
        <end position="440"/>
    </location>
</feature>
<dbReference type="AlphaFoldDB" id="A0A8E0RJ24"/>
<evidence type="ECO:0000256" key="6">
    <source>
        <dbReference type="PROSITE-ProRule" id="PRU00239"/>
    </source>
</evidence>
<dbReference type="InterPro" id="IPR001300">
    <property type="entry name" value="Peptidase_C2_calpain_cat"/>
</dbReference>
<evidence type="ECO:0000256" key="2">
    <source>
        <dbReference type="ARBA" id="ARBA00022670"/>
    </source>
</evidence>
<dbReference type="CDD" id="cd00044">
    <property type="entry name" value="CysPc"/>
    <property type="match status" value="1"/>
</dbReference>
<feature type="compositionally biased region" description="Low complexity" evidence="7">
    <location>
        <begin position="157"/>
        <end position="167"/>
    </location>
</feature>
<feature type="region of interest" description="Disordered" evidence="7">
    <location>
        <begin position="72"/>
        <end position="95"/>
    </location>
</feature>
<comment type="similarity">
    <text evidence="1">Belongs to the peptidase C2 family.</text>
</comment>
<dbReference type="SUPFAM" id="SSF116846">
    <property type="entry name" value="MIT domain"/>
    <property type="match status" value="1"/>
</dbReference>
<sequence length="440" mass="49341">MADPRALEADAANFAEAGEKYQALGEKEGAVFFYTEAAQAFLNALSAGSKTPDLLIKAKSYLEKAEALKNLSGKKTERTAHPSSESSRSSVKEKSTLDKIQMLAKQGLDRQDDFLSFFSCRAEILRSQLQASASVASGSSRLRVPEPRLHNSERESPAASSTTSGGYTTEELKVLRSTSSINGREYLPFLDSIDLRERFAFPKPFTDKDGLLTLSSKQQLQLDRWVRPSDYLERPKMIMAISCFSIRQTVVTDCSFVASMAIAAQYERRFKKRLITNIIFPHQQNGEAVYNPCGMYMVRLNINGVPRKVIIDDYLPMGRNGELLCSYSSNRNELWVSLLEKAYMKVMGGYDFPGSNSNIDLHALTGWIPERISIRSGSVHFNKDKEFRRLSNRFHRGHCLVTVATGQLPEEEANRAGLVPTHAYAMLDIREVEVSLFLRC</sequence>
<dbReference type="SUPFAM" id="SSF54001">
    <property type="entry name" value="Cysteine proteinases"/>
    <property type="match status" value="1"/>
</dbReference>
<evidence type="ECO:0000256" key="3">
    <source>
        <dbReference type="ARBA" id="ARBA00022801"/>
    </source>
</evidence>
<dbReference type="PROSITE" id="PS50203">
    <property type="entry name" value="CALPAIN_CAT"/>
    <property type="match status" value="1"/>
</dbReference>
<feature type="active site" evidence="5">
    <location>
        <position position="422"/>
    </location>
</feature>
<dbReference type="EMBL" id="LUCM01011564">
    <property type="protein sequence ID" value="KAA0183795.1"/>
    <property type="molecule type" value="Genomic_DNA"/>
</dbReference>
<feature type="region of interest" description="Disordered" evidence="7">
    <location>
        <begin position="136"/>
        <end position="167"/>
    </location>
</feature>
<evidence type="ECO:0000256" key="7">
    <source>
        <dbReference type="SAM" id="MobiDB-lite"/>
    </source>
</evidence>
<dbReference type="OrthoDB" id="6278933at2759"/>
<proteinExistence type="inferred from homology"/>
<comment type="caution">
    <text evidence="9">The sequence shown here is derived from an EMBL/GenBank/DDBJ whole genome shotgun (WGS) entry which is preliminary data.</text>
</comment>